<proteinExistence type="predicted"/>
<name>A0A2P2IUS7_RHIMU</name>
<reference evidence="1" key="1">
    <citation type="submission" date="2018-02" db="EMBL/GenBank/DDBJ databases">
        <title>Rhizophora mucronata_Transcriptome.</title>
        <authorList>
            <person name="Meera S.P."/>
            <person name="Sreeshan A."/>
            <person name="Augustine A."/>
        </authorList>
    </citation>
    <scope>NUCLEOTIDE SEQUENCE</scope>
    <source>
        <tissue evidence="1">Leaf</tissue>
    </source>
</reference>
<protein>
    <submittedName>
        <fullName evidence="1">Uncharacterized protein</fullName>
    </submittedName>
</protein>
<dbReference type="AlphaFoldDB" id="A0A2P2IUS7"/>
<sequence length="79" mass="9184">MTLCFLAFPPFLKHLPNENFYSVDSHHITRLETQEHQPMDVSVVYSLAENHINFETQMGGLINCWLNSRTAAKLFIIFD</sequence>
<accession>A0A2P2IUS7</accession>
<dbReference type="EMBL" id="GGEC01004477">
    <property type="protein sequence ID" value="MBW84960.1"/>
    <property type="molecule type" value="Transcribed_RNA"/>
</dbReference>
<evidence type="ECO:0000313" key="1">
    <source>
        <dbReference type="EMBL" id="MBW84960.1"/>
    </source>
</evidence>
<organism evidence="1">
    <name type="scientific">Rhizophora mucronata</name>
    <name type="common">Asiatic mangrove</name>
    <dbReference type="NCBI Taxonomy" id="61149"/>
    <lineage>
        <taxon>Eukaryota</taxon>
        <taxon>Viridiplantae</taxon>
        <taxon>Streptophyta</taxon>
        <taxon>Embryophyta</taxon>
        <taxon>Tracheophyta</taxon>
        <taxon>Spermatophyta</taxon>
        <taxon>Magnoliopsida</taxon>
        <taxon>eudicotyledons</taxon>
        <taxon>Gunneridae</taxon>
        <taxon>Pentapetalae</taxon>
        <taxon>rosids</taxon>
        <taxon>fabids</taxon>
        <taxon>Malpighiales</taxon>
        <taxon>Rhizophoraceae</taxon>
        <taxon>Rhizophora</taxon>
    </lineage>
</organism>